<comment type="function">
    <text evidence="6">Involved in efficient integration of the N-module into mitochondrial respiratory chain complex I.</text>
</comment>
<dbReference type="InterPro" id="IPR008011">
    <property type="entry name" value="Complex1_LYR_dom"/>
</dbReference>
<reference evidence="9" key="1">
    <citation type="submission" date="2021-01" db="EMBL/GenBank/DDBJ databases">
        <title>Caligus Genome Assembly.</title>
        <authorList>
            <person name="Gallardo-Escarate C."/>
        </authorList>
    </citation>
    <scope>NUCLEOTIDE SEQUENCE [LARGE SCALE GENOMIC DNA]</scope>
</reference>
<evidence type="ECO:0000256" key="1">
    <source>
        <dbReference type="ARBA" id="ARBA00004173"/>
    </source>
</evidence>
<dbReference type="Pfam" id="PF05347">
    <property type="entry name" value="Complex1_LYR"/>
    <property type="match status" value="1"/>
</dbReference>
<comment type="similarity">
    <text evidence="2">Belongs to the complex I LYR family.</text>
</comment>
<evidence type="ECO:0000313" key="8">
    <source>
        <dbReference type="EMBL" id="QQP48634.1"/>
    </source>
</evidence>
<gene>
    <name evidence="8" type="ORF">FKW44_009006</name>
</gene>
<comment type="subcellular location">
    <subcellularLocation>
        <location evidence="1">Mitochondrion</location>
    </subcellularLocation>
</comment>
<evidence type="ECO:0000256" key="2">
    <source>
        <dbReference type="ARBA" id="ARBA00009508"/>
    </source>
</evidence>
<name>A0A7T8HEN9_CALRO</name>
<evidence type="ECO:0000256" key="3">
    <source>
        <dbReference type="ARBA" id="ARBA00022946"/>
    </source>
</evidence>
<dbReference type="OrthoDB" id="74240at2759"/>
<sequence length="83" mass="9786">MPGDPLTLKHFILRGQVIKQYRDFFRAIRRVPDPSQKVELQDWIRGEFRSRSGIKDLNSIESFLVHGERTLHQLRLNLDLSEA</sequence>
<dbReference type="GO" id="GO:0005739">
    <property type="term" value="C:mitochondrion"/>
    <property type="evidence" value="ECO:0007669"/>
    <property type="project" value="UniProtKB-SubCell"/>
</dbReference>
<dbReference type="Proteomes" id="UP000595437">
    <property type="component" value="Chromosome 6"/>
</dbReference>
<keyword evidence="4" id="KW-0496">Mitochondrion</keyword>
<keyword evidence="9" id="KW-1185">Reference proteome</keyword>
<protein>
    <recommendedName>
        <fullName evidence="5">LYR motif-containing protein 2</fullName>
    </recommendedName>
</protein>
<dbReference type="PANTHER" id="PTHR13675:SF0">
    <property type="entry name" value="LYR MOTIF-CONTAINING PROTEIN 2"/>
    <property type="match status" value="1"/>
</dbReference>
<dbReference type="PANTHER" id="PTHR13675">
    <property type="entry name" value="LYR MOTIF-CONTAINING PROTEIN 2"/>
    <property type="match status" value="1"/>
</dbReference>
<proteinExistence type="inferred from homology"/>
<dbReference type="AlphaFoldDB" id="A0A7T8HEN9"/>
<dbReference type="CDD" id="cd20262">
    <property type="entry name" value="Complex1_LYR_LYRM2"/>
    <property type="match status" value="1"/>
</dbReference>
<evidence type="ECO:0000256" key="4">
    <source>
        <dbReference type="ARBA" id="ARBA00023128"/>
    </source>
</evidence>
<feature type="domain" description="Complex 1 LYR protein" evidence="7">
    <location>
        <begin position="16"/>
        <end position="72"/>
    </location>
</feature>
<organism evidence="8 9">
    <name type="scientific">Caligus rogercresseyi</name>
    <name type="common">Sea louse</name>
    <dbReference type="NCBI Taxonomy" id="217165"/>
    <lineage>
        <taxon>Eukaryota</taxon>
        <taxon>Metazoa</taxon>
        <taxon>Ecdysozoa</taxon>
        <taxon>Arthropoda</taxon>
        <taxon>Crustacea</taxon>
        <taxon>Multicrustacea</taxon>
        <taxon>Hexanauplia</taxon>
        <taxon>Copepoda</taxon>
        <taxon>Siphonostomatoida</taxon>
        <taxon>Caligidae</taxon>
        <taxon>Caligus</taxon>
    </lineage>
</organism>
<dbReference type="EMBL" id="CP045895">
    <property type="protein sequence ID" value="QQP48634.1"/>
    <property type="molecule type" value="Genomic_DNA"/>
</dbReference>
<evidence type="ECO:0000313" key="9">
    <source>
        <dbReference type="Proteomes" id="UP000595437"/>
    </source>
</evidence>
<evidence type="ECO:0000259" key="7">
    <source>
        <dbReference type="Pfam" id="PF05347"/>
    </source>
</evidence>
<keyword evidence="3" id="KW-0809">Transit peptide</keyword>
<evidence type="ECO:0000256" key="6">
    <source>
        <dbReference type="ARBA" id="ARBA00044735"/>
    </source>
</evidence>
<dbReference type="InterPro" id="IPR045293">
    <property type="entry name" value="Complex1_LYR_LYRM2"/>
</dbReference>
<accession>A0A7T8HEN9</accession>
<evidence type="ECO:0000256" key="5">
    <source>
        <dbReference type="ARBA" id="ARBA00026235"/>
    </source>
</evidence>